<comment type="caution">
    <text evidence="2">The sequence shown here is derived from an EMBL/GenBank/DDBJ whole genome shotgun (WGS) entry which is preliminary data.</text>
</comment>
<protein>
    <submittedName>
        <fullName evidence="2">Uncharacterized protein</fullName>
    </submittedName>
</protein>
<dbReference type="AlphaFoldDB" id="A0A834NU45"/>
<dbReference type="EMBL" id="JACSDZ010000001">
    <property type="protein sequence ID" value="KAF7418042.1"/>
    <property type="molecule type" value="Genomic_DNA"/>
</dbReference>
<organism evidence="2 3">
    <name type="scientific">Vespula germanica</name>
    <name type="common">German yellow jacket</name>
    <name type="synonym">Paravespula germanica</name>
    <dbReference type="NCBI Taxonomy" id="30212"/>
    <lineage>
        <taxon>Eukaryota</taxon>
        <taxon>Metazoa</taxon>
        <taxon>Ecdysozoa</taxon>
        <taxon>Arthropoda</taxon>
        <taxon>Hexapoda</taxon>
        <taxon>Insecta</taxon>
        <taxon>Pterygota</taxon>
        <taxon>Neoptera</taxon>
        <taxon>Endopterygota</taxon>
        <taxon>Hymenoptera</taxon>
        <taxon>Apocrita</taxon>
        <taxon>Aculeata</taxon>
        <taxon>Vespoidea</taxon>
        <taxon>Vespidae</taxon>
        <taxon>Vespinae</taxon>
        <taxon>Vespula</taxon>
    </lineage>
</organism>
<proteinExistence type="predicted"/>
<sequence>MSLVMVHNVPLMRLNHPVESEFLSSPMPILNALKDLTHGSTYLDYLRARMHSRGIKSSMVPTFGSIQLITCLWIGCAVWCLVQATDGQHFYLQTRYGKRDVSRADVPVRYERSAIYHTNGRYGRSESKISAEPSRPVKIVPRNNMFFLGSRYGKRSLEDQRVIYHSEYPLERLDAVLEYVDEARRIAEARKNQQEDLREEDERQDDLEAGPVLPFQ</sequence>
<feature type="compositionally biased region" description="Acidic residues" evidence="1">
    <location>
        <begin position="197"/>
        <end position="208"/>
    </location>
</feature>
<dbReference type="Proteomes" id="UP000617340">
    <property type="component" value="Unassembled WGS sequence"/>
</dbReference>
<reference evidence="2" key="1">
    <citation type="journal article" date="2020" name="G3 (Bethesda)">
        <title>High-Quality Assemblies for Three Invasive Social Wasps from the &lt;i&gt;Vespula&lt;/i&gt; Genus.</title>
        <authorList>
            <person name="Harrop T.W.R."/>
            <person name="Guhlin J."/>
            <person name="McLaughlin G.M."/>
            <person name="Permina E."/>
            <person name="Stockwell P."/>
            <person name="Gilligan J."/>
            <person name="Le Lec M.F."/>
            <person name="Gruber M.A.M."/>
            <person name="Quinn O."/>
            <person name="Lovegrove M."/>
            <person name="Duncan E.J."/>
            <person name="Remnant E.J."/>
            <person name="Van Eeckhoven J."/>
            <person name="Graham B."/>
            <person name="Knapp R.A."/>
            <person name="Langford K.W."/>
            <person name="Kronenberg Z."/>
            <person name="Press M.O."/>
            <person name="Eacker S.M."/>
            <person name="Wilson-Rankin E.E."/>
            <person name="Purcell J."/>
            <person name="Lester P.J."/>
            <person name="Dearden P.K."/>
        </authorList>
    </citation>
    <scope>NUCLEOTIDE SEQUENCE</scope>
    <source>
        <strain evidence="2">Linc-1</strain>
    </source>
</reference>
<evidence type="ECO:0000313" key="3">
    <source>
        <dbReference type="Proteomes" id="UP000617340"/>
    </source>
</evidence>
<accession>A0A834NU45</accession>
<keyword evidence="3" id="KW-1185">Reference proteome</keyword>
<feature type="region of interest" description="Disordered" evidence="1">
    <location>
        <begin position="190"/>
        <end position="216"/>
    </location>
</feature>
<name>A0A834NU45_VESGE</name>
<evidence type="ECO:0000256" key="1">
    <source>
        <dbReference type="SAM" id="MobiDB-lite"/>
    </source>
</evidence>
<gene>
    <name evidence="2" type="ORF">HZH68_000695</name>
</gene>
<evidence type="ECO:0000313" key="2">
    <source>
        <dbReference type="EMBL" id="KAF7418042.1"/>
    </source>
</evidence>